<evidence type="ECO:0000313" key="3">
    <source>
        <dbReference type="Proteomes" id="UP000001401"/>
    </source>
</evidence>
<keyword evidence="3" id="KW-1185">Reference proteome</keyword>
<proteinExistence type="predicted"/>
<evidence type="ECO:0000259" key="1">
    <source>
        <dbReference type="PROSITE" id="PS50943"/>
    </source>
</evidence>
<dbReference type="Pfam" id="PF01381">
    <property type="entry name" value="HTH_3"/>
    <property type="match status" value="1"/>
</dbReference>
<dbReference type="InterPro" id="IPR001387">
    <property type="entry name" value="Cro/C1-type_HTH"/>
</dbReference>
<dbReference type="HOGENOM" id="CLU_200985_0_0_9"/>
<gene>
    <name evidence="2" type="ordered locus">Bcell_2122</name>
</gene>
<evidence type="ECO:0000313" key="2">
    <source>
        <dbReference type="EMBL" id="ADU30383.1"/>
    </source>
</evidence>
<sequence>MIKLKSKIGECIETRGLKIKFVADKLGVSREQVGKWKNGKAFPRIDKLFELALLLGVKVDDLYEVIDSSDTIENEEF</sequence>
<dbReference type="RefSeq" id="WP_013488719.1">
    <property type="nucleotide sequence ID" value="NC_014829.1"/>
</dbReference>
<dbReference type="STRING" id="649639.Bcell_2122"/>
<name>E6U1M0_EVAC2</name>
<dbReference type="EMBL" id="CP002394">
    <property type="protein sequence ID" value="ADU30383.1"/>
    <property type="molecule type" value="Genomic_DNA"/>
</dbReference>
<dbReference type="KEGG" id="bco:Bcell_2122"/>
<dbReference type="eggNOG" id="COG1476">
    <property type="taxonomic scope" value="Bacteria"/>
</dbReference>
<protein>
    <submittedName>
        <fullName evidence="2">Helix-turn-helix domain protein</fullName>
    </submittedName>
</protein>
<dbReference type="CDD" id="cd00093">
    <property type="entry name" value="HTH_XRE"/>
    <property type="match status" value="1"/>
</dbReference>
<dbReference type="PROSITE" id="PS50943">
    <property type="entry name" value="HTH_CROC1"/>
    <property type="match status" value="1"/>
</dbReference>
<organism evidence="2 3">
    <name type="scientific">Evansella cellulosilytica (strain ATCC 21833 / DSM 2522 / FERM P-1141 / JCM 9156 / N-4)</name>
    <name type="common">Bacillus cellulosilyticus</name>
    <dbReference type="NCBI Taxonomy" id="649639"/>
    <lineage>
        <taxon>Bacteria</taxon>
        <taxon>Bacillati</taxon>
        <taxon>Bacillota</taxon>
        <taxon>Bacilli</taxon>
        <taxon>Bacillales</taxon>
        <taxon>Bacillaceae</taxon>
        <taxon>Evansella</taxon>
    </lineage>
</organism>
<dbReference type="InterPro" id="IPR010982">
    <property type="entry name" value="Lambda_DNA-bd_dom_sf"/>
</dbReference>
<dbReference type="SMART" id="SM00530">
    <property type="entry name" value="HTH_XRE"/>
    <property type="match status" value="1"/>
</dbReference>
<dbReference type="SUPFAM" id="SSF47413">
    <property type="entry name" value="lambda repressor-like DNA-binding domains"/>
    <property type="match status" value="1"/>
</dbReference>
<feature type="domain" description="HTH cro/C1-type" evidence="1">
    <location>
        <begin position="15"/>
        <end position="62"/>
    </location>
</feature>
<dbReference type="AlphaFoldDB" id="E6U1M0"/>
<dbReference type="Gene3D" id="1.10.260.40">
    <property type="entry name" value="lambda repressor-like DNA-binding domains"/>
    <property type="match status" value="1"/>
</dbReference>
<dbReference type="GO" id="GO:0003677">
    <property type="term" value="F:DNA binding"/>
    <property type="evidence" value="ECO:0007669"/>
    <property type="project" value="InterPro"/>
</dbReference>
<dbReference type="OrthoDB" id="2642285at2"/>
<dbReference type="Proteomes" id="UP000001401">
    <property type="component" value="Chromosome"/>
</dbReference>
<reference evidence="2 3" key="1">
    <citation type="submission" date="2010-12" db="EMBL/GenBank/DDBJ databases">
        <title>Complete sequence of Bacillus cellulosilyticus DSM 2522.</title>
        <authorList>
            <consortium name="US DOE Joint Genome Institute"/>
            <person name="Lucas S."/>
            <person name="Copeland A."/>
            <person name="Lapidus A."/>
            <person name="Cheng J.-F."/>
            <person name="Bruce D."/>
            <person name="Goodwin L."/>
            <person name="Pitluck S."/>
            <person name="Chertkov O."/>
            <person name="Detter J.C."/>
            <person name="Han C."/>
            <person name="Tapia R."/>
            <person name="Land M."/>
            <person name="Hauser L."/>
            <person name="Jeffries C."/>
            <person name="Kyrpides N."/>
            <person name="Ivanova N."/>
            <person name="Mikhailova N."/>
            <person name="Brumm P."/>
            <person name="Mead D."/>
            <person name="Woyke T."/>
        </authorList>
    </citation>
    <scope>NUCLEOTIDE SEQUENCE [LARGE SCALE GENOMIC DNA]</scope>
    <source>
        <strain evidence="3">ATCC 21833 / DSM 2522 / FERM P-1141 / JCM 9156 / N-4</strain>
    </source>
</reference>
<accession>E6U1M0</accession>